<name>A0A200R7R4_MACCD</name>
<dbReference type="PANTHER" id="PTHR16223:SF56">
    <property type="entry name" value="TRANSCRIPTION FACTOR BHLH110"/>
    <property type="match status" value="1"/>
</dbReference>
<dbReference type="FunFam" id="4.10.280.10:FF:000032">
    <property type="entry name" value="Transcription factor bHLH123 family"/>
    <property type="match status" value="1"/>
</dbReference>
<dbReference type="AlphaFoldDB" id="A0A200R7R4"/>
<dbReference type="GO" id="GO:0000981">
    <property type="term" value="F:DNA-binding transcription factor activity, RNA polymerase II-specific"/>
    <property type="evidence" value="ECO:0007669"/>
    <property type="project" value="TreeGrafter"/>
</dbReference>
<evidence type="ECO:0000256" key="2">
    <source>
        <dbReference type="ARBA" id="ARBA00011738"/>
    </source>
</evidence>
<dbReference type="InParanoid" id="A0A200R7R4"/>
<comment type="caution">
    <text evidence="9">The sequence shown here is derived from an EMBL/GenBank/DDBJ whole genome shotgun (WGS) entry which is preliminary data.</text>
</comment>
<dbReference type="GO" id="GO:0046983">
    <property type="term" value="F:protein dimerization activity"/>
    <property type="evidence" value="ECO:0007669"/>
    <property type="project" value="InterPro"/>
</dbReference>
<evidence type="ECO:0000313" key="9">
    <source>
        <dbReference type="EMBL" id="OVA18762.1"/>
    </source>
</evidence>
<gene>
    <name evidence="9" type="ORF">BVC80_1831g331</name>
</gene>
<protein>
    <submittedName>
        <fullName evidence="9">Myc-type</fullName>
    </submittedName>
</protein>
<dbReference type="CDD" id="cd11393">
    <property type="entry name" value="bHLH_AtbHLH_like"/>
    <property type="match status" value="1"/>
</dbReference>
<dbReference type="Gene3D" id="4.10.280.10">
    <property type="entry name" value="Helix-loop-helix DNA-binding domain"/>
    <property type="match status" value="1"/>
</dbReference>
<dbReference type="SUPFAM" id="SSF47459">
    <property type="entry name" value="HLH, helix-loop-helix DNA-binding domain"/>
    <property type="match status" value="1"/>
</dbReference>
<dbReference type="GO" id="GO:0000978">
    <property type="term" value="F:RNA polymerase II cis-regulatory region sequence-specific DNA binding"/>
    <property type="evidence" value="ECO:0007669"/>
    <property type="project" value="TreeGrafter"/>
</dbReference>
<keyword evidence="4" id="KW-0238">DNA-binding</keyword>
<accession>A0A200R7R4</accession>
<keyword evidence="3" id="KW-0805">Transcription regulation</keyword>
<dbReference type="EMBL" id="MVGT01000435">
    <property type="protein sequence ID" value="OVA18762.1"/>
    <property type="molecule type" value="Genomic_DNA"/>
</dbReference>
<feature type="compositionally biased region" description="Basic residues" evidence="7">
    <location>
        <begin position="325"/>
        <end position="339"/>
    </location>
</feature>
<feature type="region of interest" description="Disordered" evidence="7">
    <location>
        <begin position="302"/>
        <end position="351"/>
    </location>
</feature>
<evidence type="ECO:0000256" key="5">
    <source>
        <dbReference type="ARBA" id="ARBA00023163"/>
    </source>
</evidence>
<feature type="domain" description="BHLH" evidence="8">
    <location>
        <begin position="342"/>
        <end position="391"/>
    </location>
</feature>
<evidence type="ECO:0000256" key="4">
    <source>
        <dbReference type="ARBA" id="ARBA00023125"/>
    </source>
</evidence>
<dbReference type="Proteomes" id="UP000195402">
    <property type="component" value="Unassembled WGS sequence"/>
</dbReference>
<comment type="subunit">
    <text evidence="2">Homodimer.</text>
</comment>
<reference evidence="9 10" key="1">
    <citation type="journal article" date="2017" name="Mol. Plant">
        <title>The Genome of Medicinal Plant Macleaya cordata Provides New Insights into Benzylisoquinoline Alkaloids Metabolism.</title>
        <authorList>
            <person name="Liu X."/>
            <person name="Liu Y."/>
            <person name="Huang P."/>
            <person name="Ma Y."/>
            <person name="Qing Z."/>
            <person name="Tang Q."/>
            <person name="Cao H."/>
            <person name="Cheng P."/>
            <person name="Zheng Y."/>
            <person name="Yuan Z."/>
            <person name="Zhou Y."/>
            <person name="Liu J."/>
            <person name="Tang Z."/>
            <person name="Zhuo Y."/>
            <person name="Zhang Y."/>
            <person name="Yu L."/>
            <person name="Huang J."/>
            <person name="Yang P."/>
            <person name="Peng Q."/>
            <person name="Zhang J."/>
            <person name="Jiang W."/>
            <person name="Zhang Z."/>
            <person name="Lin K."/>
            <person name="Ro D.K."/>
            <person name="Chen X."/>
            <person name="Xiong X."/>
            <person name="Shang Y."/>
            <person name="Huang S."/>
            <person name="Zeng J."/>
        </authorList>
    </citation>
    <scope>NUCLEOTIDE SEQUENCE [LARGE SCALE GENOMIC DNA]</scope>
    <source>
        <strain evidence="10">cv. BLH2017</strain>
        <tissue evidence="9">Root</tissue>
    </source>
</reference>
<comment type="subcellular location">
    <subcellularLocation>
        <location evidence="1">Nucleus</location>
    </subcellularLocation>
</comment>
<evidence type="ECO:0000256" key="1">
    <source>
        <dbReference type="ARBA" id="ARBA00004123"/>
    </source>
</evidence>
<keyword evidence="6" id="KW-0539">Nucleus</keyword>
<proteinExistence type="predicted"/>
<evidence type="ECO:0000259" key="8">
    <source>
        <dbReference type="PROSITE" id="PS50888"/>
    </source>
</evidence>
<evidence type="ECO:0000256" key="3">
    <source>
        <dbReference type="ARBA" id="ARBA00023015"/>
    </source>
</evidence>
<keyword evidence="5" id="KW-0804">Transcription</keyword>
<dbReference type="InterPro" id="IPR036638">
    <property type="entry name" value="HLH_DNA-bd_sf"/>
</dbReference>
<keyword evidence="10" id="KW-1185">Reference proteome</keyword>
<dbReference type="InterPro" id="IPR045239">
    <property type="entry name" value="bHLH95_bHLH"/>
</dbReference>
<evidence type="ECO:0000256" key="7">
    <source>
        <dbReference type="SAM" id="MobiDB-lite"/>
    </source>
</evidence>
<dbReference type="InterPro" id="IPR011598">
    <property type="entry name" value="bHLH_dom"/>
</dbReference>
<dbReference type="GO" id="GO:0005634">
    <property type="term" value="C:nucleus"/>
    <property type="evidence" value="ECO:0007669"/>
    <property type="project" value="UniProtKB-SubCell"/>
</dbReference>
<dbReference type="STRING" id="56857.A0A200R7R4"/>
<organism evidence="9 10">
    <name type="scientific">Macleaya cordata</name>
    <name type="common">Five-seeded plume-poppy</name>
    <name type="synonym">Bocconia cordata</name>
    <dbReference type="NCBI Taxonomy" id="56857"/>
    <lineage>
        <taxon>Eukaryota</taxon>
        <taxon>Viridiplantae</taxon>
        <taxon>Streptophyta</taxon>
        <taxon>Embryophyta</taxon>
        <taxon>Tracheophyta</taxon>
        <taxon>Spermatophyta</taxon>
        <taxon>Magnoliopsida</taxon>
        <taxon>Ranunculales</taxon>
        <taxon>Papaveraceae</taxon>
        <taxon>Papaveroideae</taxon>
        <taxon>Macleaya</taxon>
    </lineage>
</organism>
<dbReference type="FunCoup" id="A0A200R7R4">
    <property type="interactions" value="494"/>
</dbReference>
<sequence>MESADLHHHQHQLQEQLIGSSSLATSTPSFSTTFTNNNAWNPNLILIAGNLNSNINGLLSNSSSTDSRQNCSDINLVPPSNPSMIQELGFHEWASNNEGNNFSSHSAHELHLARIKEEFPKFSDTTMNGAAPPSNLEEFHFPSTSYIKHELQDLNNTLSHEKLLLKTFSSACQLNGLHHQAVSAGDDDPHQFYSNSQSCASFGGVATSNRENFSQIFPRNLDPPCSSFSSSLGMNLQTLDLWNPTKFGGSSTQPPQHNNNLGLFKQAAGPSFVLDHLQESSHTPSYITNKISSFMMMNGSASSSSSSAVNTDQTKRSSSSSDHHHQSKTSHHNHVASKKPRTESRSSFPPFKVRKEKLGDRIAALQQLVAPFGKTDTASVLMEAIGYIKFLQDQVETLSVPYMKSSRNITRSSGQGSCLDTQGSYMVEGSNEGKRDLRSRGLCLVPLSCTSYVTNDDGGSVWSVPNFGGGA</sequence>
<dbReference type="InterPro" id="IPR045843">
    <property type="entry name" value="IND-like"/>
</dbReference>
<dbReference type="OrthoDB" id="760019at2759"/>
<dbReference type="OMA" id="KQGGSTM"/>
<evidence type="ECO:0000256" key="6">
    <source>
        <dbReference type="ARBA" id="ARBA00023242"/>
    </source>
</evidence>
<evidence type="ECO:0000313" key="10">
    <source>
        <dbReference type="Proteomes" id="UP000195402"/>
    </source>
</evidence>
<dbReference type="PROSITE" id="PS50888">
    <property type="entry name" value="BHLH"/>
    <property type="match status" value="1"/>
</dbReference>
<dbReference type="PANTHER" id="PTHR16223">
    <property type="entry name" value="TRANSCRIPTION FACTOR BHLH83-RELATED"/>
    <property type="match status" value="1"/>
</dbReference>